<keyword evidence="5 7" id="KW-0472">Membrane</keyword>
<keyword evidence="3 7" id="KW-0812">Transmembrane</keyword>
<feature type="transmembrane region" description="Helical" evidence="7">
    <location>
        <begin position="129"/>
        <end position="147"/>
    </location>
</feature>
<dbReference type="PANTHER" id="PTHR36115">
    <property type="entry name" value="PROLINE-RICH ANTIGEN HOMOLOG-RELATED"/>
    <property type="match status" value="1"/>
</dbReference>
<keyword evidence="4 7" id="KW-1133">Transmembrane helix</keyword>
<evidence type="ECO:0000256" key="7">
    <source>
        <dbReference type="SAM" id="Phobius"/>
    </source>
</evidence>
<feature type="transmembrane region" description="Helical" evidence="7">
    <location>
        <begin position="184"/>
        <end position="211"/>
    </location>
</feature>
<sequence>MSEPPQKPQDWQAPDTAPHQDEPADRPPPYQGSYGSGPAGAQPLPAYPQPGGAQQPYGQPAYGPPGHGGPGDHLAGRWARLGAALLDGLIVGVVSLPFLIQAIRWDRLKEISESGETATPSDMYDIPRLLIGYAVAFVLGFAYYTVLHARWGQTVGKRAAGIRLVRASDQAAVGWGQAAARQGFVYLITIGTAVLNLLGPAGGLVGIAGLLDNAWILWDARRQALHDKVAGTIVVKAPSWAPNPYAKHPVPGDPGNL</sequence>
<evidence type="ECO:0000313" key="10">
    <source>
        <dbReference type="Proteomes" id="UP001049518"/>
    </source>
</evidence>
<dbReference type="EMBL" id="CP059572">
    <property type="protein sequence ID" value="QXJ24420.1"/>
    <property type="molecule type" value="Genomic_DNA"/>
</dbReference>
<comment type="subcellular location">
    <subcellularLocation>
        <location evidence="1">Cell membrane</location>
        <topology evidence="1">Multi-pass membrane protein</topology>
    </subcellularLocation>
</comment>
<evidence type="ECO:0000256" key="4">
    <source>
        <dbReference type="ARBA" id="ARBA00022989"/>
    </source>
</evidence>
<dbReference type="InterPro" id="IPR010432">
    <property type="entry name" value="RDD"/>
</dbReference>
<proteinExistence type="predicted"/>
<name>A0ABX8R037_9ACTN</name>
<reference evidence="9" key="1">
    <citation type="submission" date="2020-07" db="EMBL/GenBank/DDBJ databases">
        <authorList>
            <person name="Tarantini F.S."/>
            <person name="Hong K.W."/>
            <person name="Chan K.G."/>
        </authorList>
    </citation>
    <scope>NUCLEOTIDE SEQUENCE</scope>
    <source>
        <strain evidence="9">32-07</strain>
    </source>
</reference>
<dbReference type="PANTHER" id="PTHR36115:SF4">
    <property type="entry name" value="MEMBRANE PROTEIN"/>
    <property type="match status" value="1"/>
</dbReference>
<protein>
    <submittedName>
        <fullName evidence="9">RDD family protein</fullName>
    </submittedName>
</protein>
<feature type="transmembrane region" description="Helical" evidence="7">
    <location>
        <begin position="78"/>
        <end position="100"/>
    </location>
</feature>
<evidence type="ECO:0000259" key="8">
    <source>
        <dbReference type="Pfam" id="PF06271"/>
    </source>
</evidence>
<evidence type="ECO:0000256" key="5">
    <source>
        <dbReference type="ARBA" id="ARBA00023136"/>
    </source>
</evidence>
<dbReference type="InterPro" id="IPR051791">
    <property type="entry name" value="Pra-immunoreactive"/>
</dbReference>
<dbReference type="Proteomes" id="UP001049518">
    <property type="component" value="Chromosome"/>
</dbReference>
<gene>
    <name evidence="9" type="ORF">AGRA3207_005745</name>
</gene>
<evidence type="ECO:0000256" key="1">
    <source>
        <dbReference type="ARBA" id="ARBA00004651"/>
    </source>
</evidence>
<feature type="compositionally biased region" description="Low complexity" evidence="6">
    <location>
        <begin position="39"/>
        <end position="61"/>
    </location>
</feature>
<accession>A0ABX8R037</accession>
<keyword evidence="10" id="KW-1185">Reference proteome</keyword>
<feature type="region of interest" description="Disordered" evidence="6">
    <location>
        <begin position="1"/>
        <end position="70"/>
    </location>
</feature>
<dbReference type="RefSeq" id="WP_231330198.1">
    <property type="nucleotide sequence ID" value="NZ_CP059572.1"/>
</dbReference>
<evidence type="ECO:0000313" key="9">
    <source>
        <dbReference type="EMBL" id="QXJ24420.1"/>
    </source>
</evidence>
<keyword evidence="2" id="KW-1003">Cell membrane</keyword>
<evidence type="ECO:0000256" key="3">
    <source>
        <dbReference type="ARBA" id="ARBA00022692"/>
    </source>
</evidence>
<evidence type="ECO:0000256" key="6">
    <source>
        <dbReference type="SAM" id="MobiDB-lite"/>
    </source>
</evidence>
<feature type="domain" description="RDD" evidence="8">
    <location>
        <begin position="75"/>
        <end position="231"/>
    </location>
</feature>
<evidence type="ECO:0000256" key="2">
    <source>
        <dbReference type="ARBA" id="ARBA00022475"/>
    </source>
</evidence>
<organism evidence="9 10">
    <name type="scientific">Actinomadura graeca</name>
    <dbReference type="NCBI Taxonomy" id="2750812"/>
    <lineage>
        <taxon>Bacteria</taxon>
        <taxon>Bacillati</taxon>
        <taxon>Actinomycetota</taxon>
        <taxon>Actinomycetes</taxon>
        <taxon>Streptosporangiales</taxon>
        <taxon>Thermomonosporaceae</taxon>
        <taxon>Actinomadura</taxon>
    </lineage>
</organism>
<dbReference type="Pfam" id="PF06271">
    <property type="entry name" value="RDD"/>
    <property type="match status" value="1"/>
</dbReference>